<dbReference type="EMBL" id="SJPL01000001">
    <property type="protein sequence ID" value="TWT72584.1"/>
    <property type="molecule type" value="Genomic_DNA"/>
</dbReference>
<name>A0A5C5YBW4_9PLAN</name>
<accession>A0A5C5YBW4</accession>
<proteinExistence type="predicted"/>
<evidence type="ECO:0000313" key="2">
    <source>
        <dbReference type="Proteomes" id="UP000317238"/>
    </source>
</evidence>
<reference evidence="1 2" key="1">
    <citation type="submission" date="2019-02" db="EMBL/GenBank/DDBJ databases">
        <title>Deep-cultivation of Planctomycetes and their phenomic and genomic characterization uncovers novel biology.</title>
        <authorList>
            <person name="Wiegand S."/>
            <person name="Jogler M."/>
            <person name="Boedeker C."/>
            <person name="Pinto D."/>
            <person name="Vollmers J."/>
            <person name="Rivas-Marin E."/>
            <person name="Kohn T."/>
            <person name="Peeters S.H."/>
            <person name="Heuer A."/>
            <person name="Rast P."/>
            <person name="Oberbeckmann S."/>
            <person name="Bunk B."/>
            <person name="Jeske O."/>
            <person name="Meyerdierks A."/>
            <person name="Storesund J.E."/>
            <person name="Kallscheuer N."/>
            <person name="Luecker S."/>
            <person name="Lage O.M."/>
            <person name="Pohl T."/>
            <person name="Merkel B.J."/>
            <person name="Hornburger P."/>
            <person name="Mueller R.-W."/>
            <person name="Bruemmer F."/>
            <person name="Labrenz M."/>
            <person name="Spormann A.M."/>
            <person name="Op Den Camp H."/>
            <person name="Overmann J."/>
            <person name="Amann R."/>
            <person name="Jetten M.S.M."/>
            <person name="Mascher T."/>
            <person name="Medema M.H."/>
            <person name="Devos D.P."/>
            <person name="Kaster A.-K."/>
            <person name="Ovreas L."/>
            <person name="Rohde M."/>
            <person name="Galperin M.Y."/>
            <person name="Jogler C."/>
        </authorList>
    </citation>
    <scope>NUCLEOTIDE SEQUENCE [LARGE SCALE GENOMIC DNA]</scope>
    <source>
        <strain evidence="1 2">Pan14r</strain>
    </source>
</reference>
<dbReference type="RefSeq" id="WP_145292946.1">
    <property type="nucleotide sequence ID" value="NZ_CP036319.1"/>
</dbReference>
<dbReference type="OrthoDB" id="277268at2"/>
<evidence type="ECO:0000313" key="1">
    <source>
        <dbReference type="EMBL" id="TWT72584.1"/>
    </source>
</evidence>
<comment type="caution">
    <text evidence="1">The sequence shown here is derived from an EMBL/GenBank/DDBJ whole genome shotgun (WGS) entry which is preliminary data.</text>
</comment>
<keyword evidence="2" id="KW-1185">Reference proteome</keyword>
<evidence type="ECO:0008006" key="3">
    <source>
        <dbReference type="Google" id="ProtNLM"/>
    </source>
</evidence>
<sequence length="105" mass="11434">MMMQRNGLTLIEVIFAVTLSAAAAALTISYLRLPGDSAKDRACELRREVLAEQVARYQDITGATPGRDLRELQTSEYAGNVLPTCPSTGMSYRYIGGQVQCPSHP</sequence>
<dbReference type="AlphaFoldDB" id="A0A5C5YBW4"/>
<dbReference type="NCBIfam" id="TIGR02532">
    <property type="entry name" value="IV_pilin_GFxxxE"/>
    <property type="match status" value="1"/>
</dbReference>
<dbReference type="Proteomes" id="UP000317238">
    <property type="component" value="Unassembled WGS sequence"/>
</dbReference>
<dbReference type="InterPro" id="IPR012902">
    <property type="entry name" value="N_methyl_site"/>
</dbReference>
<organism evidence="1 2">
    <name type="scientific">Crateriforma conspicua</name>
    <dbReference type="NCBI Taxonomy" id="2527996"/>
    <lineage>
        <taxon>Bacteria</taxon>
        <taxon>Pseudomonadati</taxon>
        <taxon>Planctomycetota</taxon>
        <taxon>Planctomycetia</taxon>
        <taxon>Planctomycetales</taxon>
        <taxon>Planctomycetaceae</taxon>
        <taxon>Crateriforma</taxon>
    </lineage>
</organism>
<protein>
    <recommendedName>
        <fullName evidence="3">Type II secretion system protein G</fullName>
    </recommendedName>
</protein>
<gene>
    <name evidence="1" type="ORF">Pan14r_49040</name>
</gene>